<dbReference type="Proteomes" id="UP000095287">
    <property type="component" value="Unplaced"/>
</dbReference>
<keyword evidence="2" id="KW-1185">Reference proteome</keyword>
<organism evidence="2 3">
    <name type="scientific">Steinernema glaseri</name>
    <dbReference type="NCBI Taxonomy" id="37863"/>
    <lineage>
        <taxon>Eukaryota</taxon>
        <taxon>Metazoa</taxon>
        <taxon>Ecdysozoa</taxon>
        <taxon>Nematoda</taxon>
        <taxon>Chromadorea</taxon>
        <taxon>Rhabditida</taxon>
        <taxon>Tylenchina</taxon>
        <taxon>Panagrolaimomorpha</taxon>
        <taxon>Strongyloidoidea</taxon>
        <taxon>Steinernematidae</taxon>
        <taxon>Steinernema</taxon>
    </lineage>
</organism>
<evidence type="ECO:0000313" key="2">
    <source>
        <dbReference type="Proteomes" id="UP000095287"/>
    </source>
</evidence>
<sequence length="110" mass="12771">MLEESDSWPPQTPPPQKRSRLRAGDRDDIKQESMTHPDTTDEFPMPNVTNYLMDNPPNPVIAQATGDTVAEMYRNLEQCNMRVQAAKFRKEINDIVYKYELEIAEAMNQR</sequence>
<accession>A0A1I7YSE5</accession>
<reference evidence="3" key="1">
    <citation type="submission" date="2016-11" db="UniProtKB">
        <authorList>
            <consortium name="WormBaseParasite"/>
        </authorList>
    </citation>
    <scope>IDENTIFICATION</scope>
</reference>
<feature type="compositionally biased region" description="Basic and acidic residues" evidence="1">
    <location>
        <begin position="22"/>
        <end position="39"/>
    </location>
</feature>
<feature type="region of interest" description="Disordered" evidence="1">
    <location>
        <begin position="1"/>
        <end position="46"/>
    </location>
</feature>
<protein>
    <submittedName>
        <fullName evidence="3">Uncharacterized protein</fullName>
    </submittedName>
</protein>
<proteinExistence type="predicted"/>
<dbReference type="AlphaFoldDB" id="A0A1I7YSE5"/>
<name>A0A1I7YSE5_9BILA</name>
<dbReference type="WBParaSite" id="L893_g19229.t1">
    <property type="protein sequence ID" value="L893_g19229.t1"/>
    <property type="gene ID" value="L893_g19229"/>
</dbReference>
<evidence type="ECO:0000313" key="3">
    <source>
        <dbReference type="WBParaSite" id="L893_g19229.t1"/>
    </source>
</evidence>
<evidence type="ECO:0000256" key="1">
    <source>
        <dbReference type="SAM" id="MobiDB-lite"/>
    </source>
</evidence>